<protein>
    <submittedName>
        <fullName evidence="1">Uncharacterized protein</fullName>
    </submittedName>
</protein>
<reference evidence="2" key="1">
    <citation type="journal article" date="2017" name="Nat. Commun.">
        <title>The asparagus genome sheds light on the origin and evolution of a young Y chromosome.</title>
        <authorList>
            <person name="Harkess A."/>
            <person name="Zhou J."/>
            <person name="Xu C."/>
            <person name="Bowers J.E."/>
            <person name="Van der Hulst R."/>
            <person name="Ayyampalayam S."/>
            <person name="Mercati F."/>
            <person name="Riccardi P."/>
            <person name="McKain M.R."/>
            <person name="Kakrana A."/>
            <person name="Tang H."/>
            <person name="Ray J."/>
            <person name="Groenendijk J."/>
            <person name="Arikit S."/>
            <person name="Mathioni S.M."/>
            <person name="Nakano M."/>
            <person name="Shan H."/>
            <person name="Telgmann-Rauber A."/>
            <person name="Kanno A."/>
            <person name="Yue Z."/>
            <person name="Chen H."/>
            <person name="Li W."/>
            <person name="Chen Y."/>
            <person name="Xu X."/>
            <person name="Zhang Y."/>
            <person name="Luo S."/>
            <person name="Chen H."/>
            <person name="Gao J."/>
            <person name="Mao Z."/>
            <person name="Pires J.C."/>
            <person name="Luo M."/>
            <person name="Kudrna D."/>
            <person name="Wing R.A."/>
            <person name="Meyers B.C."/>
            <person name="Yi K."/>
            <person name="Kong H."/>
            <person name="Lavrijsen P."/>
            <person name="Sunseri F."/>
            <person name="Falavigna A."/>
            <person name="Ye Y."/>
            <person name="Leebens-Mack J.H."/>
            <person name="Chen G."/>
        </authorList>
    </citation>
    <scope>NUCLEOTIDE SEQUENCE [LARGE SCALE GENOMIC DNA]</scope>
    <source>
        <strain evidence="2">cv. DH0086</strain>
    </source>
</reference>
<organism evidence="1 2">
    <name type="scientific">Asparagus officinalis</name>
    <name type="common">Garden asparagus</name>
    <dbReference type="NCBI Taxonomy" id="4686"/>
    <lineage>
        <taxon>Eukaryota</taxon>
        <taxon>Viridiplantae</taxon>
        <taxon>Streptophyta</taxon>
        <taxon>Embryophyta</taxon>
        <taxon>Tracheophyta</taxon>
        <taxon>Spermatophyta</taxon>
        <taxon>Magnoliopsida</taxon>
        <taxon>Liliopsida</taxon>
        <taxon>Asparagales</taxon>
        <taxon>Asparagaceae</taxon>
        <taxon>Asparagoideae</taxon>
        <taxon>Asparagus</taxon>
    </lineage>
</organism>
<dbReference type="EMBL" id="CM007390">
    <property type="protein sequence ID" value="ONK56269.1"/>
    <property type="molecule type" value="Genomic_DNA"/>
</dbReference>
<dbReference type="InterPro" id="IPR039177">
    <property type="entry name" value="SMG9"/>
</dbReference>
<evidence type="ECO:0000313" key="1">
    <source>
        <dbReference type="EMBL" id="ONK56269.1"/>
    </source>
</evidence>
<keyword evidence="2" id="KW-1185">Reference proteome</keyword>
<dbReference type="Gramene" id="ONK56269">
    <property type="protein sequence ID" value="ONK56269"/>
    <property type="gene ID" value="A4U43_C10F5860"/>
</dbReference>
<dbReference type="AlphaFoldDB" id="A0A5P1E1H0"/>
<dbReference type="Proteomes" id="UP000243459">
    <property type="component" value="Chromosome 10"/>
</dbReference>
<sequence length="135" mass="14701">MLRPFATQSEETIAMAKHCTAGVELRVSSERLILLDAQPLFSPSVLVDMMRPDGLSTIYVLNGESLSADLAHELLGIQRHSAVPLLESLLHSPGLPLTLLKLPPEPIDLGSVWGWHLSNLLRVNPSVGPQRSNLP</sequence>
<dbReference type="PANTHER" id="PTHR14270:SF0">
    <property type="entry name" value="NONSENSE-MEDIATED MRNA DECAY FACTOR SMG9"/>
    <property type="match status" value="1"/>
</dbReference>
<dbReference type="GO" id="GO:0000184">
    <property type="term" value="P:nuclear-transcribed mRNA catabolic process, nonsense-mediated decay"/>
    <property type="evidence" value="ECO:0007669"/>
    <property type="project" value="InterPro"/>
</dbReference>
<proteinExistence type="predicted"/>
<accession>A0A5P1E1H0</accession>
<gene>
    <name evidence="1" type="ORF">A4U43_C10F5860</name>
</gene>
<evidence type="ECO:0000313" key="2">
    <source>
        <dbReference type="Proteomes" id="UP000243459"/>
    </source>
</evidence>
<name>A0A5P1E1H0_ASPOF</name>
<dbReference type="PANTHER" id="PTHR14270">
    <property type="entry name" value="NONSENSE-MEDIATED MRNA DECAY FACTOR SMG9"/>
    <property type="match status" value="1"/>
</dbReference>